<organism evidence="2">
    <name type="scientific">Scylla olivacea</name>
    <name type="common">Orange mud crab</name>
    <name type="synonym">Cancer olivacea</name>
    <dbReference type="NCBI Taxonomy" id="85551"/>
    <lineage>
        <taxon>Eukaryota</taxon>
        <taxon>Metazoa</taxon>
        <taxon>Ecdysozoa</taxon>
        <taxon>Arthropoda</taxon>
        <taxon>Crustacea</taxon>
        <taxon>Multicrustacea</taxon>
        <taxon>Malacostraca</taxon>
        <taxon>Eumalacostraca</taxon>
        <taxon>Eucarida</taxon>
        <taxon>Decapoda</taxon>
        <taxon>Pleocyemata</taxon>
        <taxon>Brachyura</taxon>
        <taxon>Eubrachyura</taxon>
        <taxon>Portunoidea</taxon>
        <taxon>Portunidae</taxon>
        <taxon>Portuninae</taxon>
        <taxon>Scylla</taxon>
    </lineage>
</organism>
<sequence>MFSLHSSPPGKMDPARFTASDQMRSMLVGFESLIEDEENQVRGFTYIFDEKELGLSIITLWTPSDVSKAFQCCEVRDSSISQLHFSSVPRDGIKFSWTGIDR</sequence>
<evidence type="ECO:0000259" key="1">
    <source>
        <dbReference type="Pfam" id="PF00650"/>
    </source>
</evidence>
<reference evidence="2" key="1">
    <citation type="submission" date="2015-09" db="EMBL/GenBank/DDBJ databases">
        <title>Scylla olivacea transcriptome.</title>
        <authorList>
            <person name="Ikhwanuddin M."/>
        </authorList>
    </citation>
    <scope>NUCLEOTIDE SEQUENCE</scope>
</reference>
<accession>A0A0P4VXS9</accession>
<name>A0A0P4VXS9_SCYOL</name>
<dbReference type="SUPFAM" id="SSF52087">
    <property type="entry name" value="CRAL/TRIO domain"/>
    <property type="match status" value="1"/>
</dbReference>
<dbReference type="Gene3D" id="3.40.525.10">
    <property type="entry name" value="CRAL-TRIO lipid binding domain"/>
    <property type="match status" value="1"/>
</dbReference>
<dbReference type="AlphaFoldDB" id="A0A0P4VXS9"/>
<dbReference type="EMBL" id="GDRN01105163">
    <property type="protein sequence ID" value="JAI57782.1"/>
    <property type="molecule type" value="Transcribed_RNA"/>
</dbReference>
<evidence type="ECO:0000313" key="2">
    <source>
        <dbReference type="EMBL" id="JAI57782.1"/>
    </source>
</evidence>
<dbReference type="InterPro" id="IPR001251">
    <property type="entry name" value="CRAL-TRIO_dom"/>
</dbReference>
<dbReference type="Pfam" id="PF00650">
    <property type="entry name" value="CRAL_TRIO"/>
    <property type="match status" value="1"/>
</dbReference>
<protein>
    <recommendedName>
        <fullName evidence="1">CRAL-TRIO domain-containing protein</fullName>
    </recommendedName>
</protein>
<feature type="domain" description="CRAL-TRIO" evidence="1">
    <location>
        <begin position="7"/>
        <end position="74"/>
    </location>
</feature>
<proteinExistence type="predicted"/>
<dbReference type="InterPro" id="IPR036865">
    <property type="entry name" value="CRAL-TRIO_dom_sf"/>
</dbReference>